<sequence>MAEDQDRQENQPGMRNAPTRGKEQESGSALRSWAKEQGYNLNDRGRVPADIKEAYERARDNG</sequence>
<reference evidence="5" key="1">
    <citation type="journal article" date="2019" name="Int. J. Syst. Evol. Microbiol.">
        <title>The Global Catalogue of Microorganisms (GCM) 10K type strain sequencing project: providing services to taxonomists for standard genome sequencing and annotation.</title>
        <authorList>
            <consortium name="The Broad Institute Genomics Platform"/>
            <consortium name="The Broad Institute Genome Sequencing Center for Infectious Disease"/>
            <person name="Wu L."/>
            <person name="Ma J."/>
        </authorList>
    </citation>
    <scope>NUCLEOTIDE SEQUENCE [LARGE SCALE GENOMIC DNA]</scope>
    <source>
        <strain evidence="5">CGMCC 4.7349</strain>
    </source>
</reference>
<dbReference type="Pfam" id="PF23359">
    <property type="entry name" value="Lsr2_DNA-bd"/>
    <property type="match status" value="1"/>
</dbReference>
<keyword evidence="5" id="KW-1185">Reference proteome</keyword>
<name>A0ABQ2LP02_9ACTN</name>
<evidence type="ECO:0000313" key="4">
    <source>
        <dbReference type="EMBL" id="GGO41154.1"/>
    </source>
</evidence>
<accession>A0ABQ2LP02</accession>
<evidence type="ECO:0000313" key="5">
    <source>
        <dbReference type="Proteomes" id="UP000656881"/>
    </source>
</evidence>
<dbReference type="Gene3D" id="4.10.320.10">
    <property type="entry name" value="E3-binding domain"/>
    <property type="match status" value="1"/>
</dbReference>
<evidence type="ECO:0000256" key="2">
    <source>
        <dbReference type="SAM" id="MobiDB-lite"/>
    </source>
</evidence>
<feature type="region of interest" description="Disordered" evidence="2">
    <location>
        <begin position="1"/>
        <end position="62"/>
    </location>
</feature>
<protein>
    <recommendedName>
        <fullName evidence="3">Lsr2 DNA-binding domain-containing protein</fullName>
    </recommendedName>
</protein>
<keyword evidence="1" id="KW-0238">DNA-binding</keyword>
<comment type="caution">
    <text evidence="4">The sequence shown here is derived from an EMBL/GenBank/DDBJ whole genome shotgun (WGS) entry which is preliminary data.</text>
</comment>
<dbReference type="Proteomes" id="UP000656881">
    <property type="component" value="Unassembled WGS sequence"/>
</dbReference>
<evidence type="ECO:0000256" key="1">
    <source>
        <dbReference type="ARBA" id="ARBA00023125"/>
    </source>
</evidence>
<organism evidence="4 5">
    <name type="scientific">Streptomyces lasiicapitis</name>
    <dbReference type="NCBI Taxonomy" id="1923961"/>
    <lineage>
        <taxon>Bacteria</taxon>
        <taxon>Bacillati</taxon>
        <taxon>Actinomycetota</taxon>
        <taxon>Actinomycetes</taxon>
        <taxon>Kitasatosporales</taxon>
        <taxon>Streptomycetaceae</taxon>
        <taxon>Streptomyces</taxon>
    </lineage>
</organism>
<gene>
    <name evidence="4" type="ORF">GCM10012286_20470</name>
</gene>
<feature type="compositionally biased region" description="Basic and acidic residues" evidence="2">
    <location>
        <begin position="43"/>
        <end position="62"/>
    </location>
</feature>
<feature type="domain" description="Lsr2 DNA-binding" evidence="3">
    <location>
        <begin position="25"/>
        <end position="58"/>
    </location>
</feature>
<dbReference type="InterPro" id="IPR036625">
    <property type="entry name" value="E3-bd_dom_sf"/>
</dbReference>
<proteinExistence type="predicted"/>
<evidence type="ECO:0000259" key="3">
    <source>
        <dbReference type="Pfam" id="PF23359"/>
    </source>
</evidence>
<dbReference type="InterPro" id="IPR055370">
    <property type="entry name" value="Lsr2_DNA-bd"/>
</dbReference>
<dbReference type="EMBL" id="BMNG01000004">
    <property type="protein sequence ID" value="GGO41154.1"/>
    <property type="molecule type" value="Genomic_DNA"/>
</dbReference>